<evidence type="ECO:0000256" key="6">
    <source>
        <dbReference type="ARBA" id="ARBA00031700"/>
    </source>
</evidence>
<evidence type="ECO:0000256" key="4">
    <source>
        <dbReference type="ARBA" id="ARBA00022989"/>
    </source>
</evidence>
<dbReference type="Proteomes" id="UP001233172">
    <property type="component" value="Unassembled WGS sequence"/>
</dbReference>
<sequence length="256" mass="30031">MFIFSKKGVHYTVAALVAFFTLAAIGNFQLFISKQTLNYWDAETSVFGAFVWDLILLLLFIAQHSIMATDWCKQKISSLFCMTVSYRLTYVAATSFALVFMIFQWLSIPEAYLWFIDTQRHVLLWLFFLMFHALAWLMLALELVLVDLGEMIGVSQIVHYHTSLQPPLAEKIKLVKHIYSRMRHPGVVLLTIMLWIHPIMTLDRLLLACTLTSYMIGRHSFEETQYRFAEQYFKVKVKSPKSRYVTSYQLYQEDKF</sequence>
<feature type="transmembrane region" description="Helical" evidence="8">
    <location>
        <begin position="44"/>
        <end position="63"/>
    </location>
</feature>
<evidence type="ECO:0000313" key="9">
    <source>
        <dbReference type="EMBL" id="KAK0055205.1"/>
    </source>
</evidence>
<dbReference type="PANTHER" id="PTHR31040:SF1">
    <property type="entry name" value="NURIM"/>
    <property type="match status" value="1"/>
</dbReference>
<evidence type="ECO:0000256" key="3">
    <source>
        <dbReference type="ARBA" id="ARBA00022692"/>
    </source>
</evidence>
<feature type="transmembrane region" description="Helical" evidence="8">
    <location>
        <begin position="123"/>
        <end position="146"/>
    </location>
</feature>
<gene>
    <name evidence="9" type="ORF">Bpfe_015496</name>
</gene>
<feature type="transmembrane region" description="Helical" evidence="8">
    <location>
        <begin position="186"/>
        <end position="207"/>
    </location>
</feature>
<keyword evidence="4 8" id="KW-1133">Transmembrane helix</keyword>
<dbReference type="PANTHER" id="PTHR31040">
    <property type="entry name" value="NURIM"/>
    <property type="match status" value="1"/>
</dbReference>
<evidence type="ECO:0000256" key="2">
    <source>
        <dbReference type="ARBA" id="ARBA00010631"/>
    </source>
</evidence>
<feature type="transmembrane region" description="Helical" evidence="8">
    <location>
        <begin position="84"/>
        <end position="103"/>
    </location>
</feature>
<dbReference type="InterPro" id="IPR033580">
    <property type="entry name" value="Nurim-like"/>
</dbReference>
<evidence type="ECO:0000313" key="10">
    <source>
        <dbReference type="Proteomes" id="UP001233172"/>
    </source>
</evidence>
<organism evidence="9 10">
    <name type="scientific">Biomphalaria pfeifferi</name>
    <name type="common">Bloodfluke planorb</name>
    <name type="synonym">Freshwater snail</name>
    <dbReference type="NCBI Taxonomy" id="112525"/>
    <lineage>
        <taxon>Eukaryota</taxon>
        <taxon>Metazoa</taxon>
        <taxon>Spiralia</taxon>
        <taxon>Lophotrochozoa</taxon>
        <taxon>Mollusca</taxon>
        <taxon>Gastropoda</taxon>
        <taxon>Heterobranchia</taxon>
        <taxon>Euthyneura</taxon>
        <taxon>Panpulmonata</taxon>
        <taxon>Hygrophila</taxon>
        <taxon>Lymnaeoidea</taxon>
        <taxon>Planorbidae</taxon>
        <taxon>Biomphalaria</taxon>
    </lineage>
</organism>
<dbReference type="GO" id="GO:0005637">
    <property type="term" value="C:nuclear inner membrane"/>
    <property type="evidence" value="ECO:0007669"/>
    <property type="project" value="UniProtKB-SubCell"/>
</dbReference>
<evidence type="ECO:0000256" key="7">
    <source>
        <dbReference type="ARBA" id="ARBA00032957"/>
    </source>
</evidence>
<reference evidence="9" key="1">
    <citation type="journal article" date="2023" name="PLoS Negl. Trop. Dis.">
        <title>A genome sequence for Biomphalaria pfeifferi, the major vector snail for the human-infecting parasite Schistosoma mansoni.</title>
        <authorList>
            <person name="Bu L."/>
            <person name="Lu L."/>
            <person name="Laidemitt M.R."/>
            <person name="Zhang S.M."/>
            <person name="Mutuku M."/>
            <person name="Mkoji G."/>
            <person name="Steinauer M."/>
            <person name="Loker E.S."/>
        </authorList>
    </citation>
    <scope>NUCLEOTIDE SEQUENCE</scope>
    <source>
        <strain evidence="9">KasaAsao</strain>
    </source>
</reference>
<keyword evidence="10" id="KW-1185">Reference proteome</keyword>
<evidence type="ECO:0000256" key="8">
    <source>
        <dbReference type="SAM" id="Phobius"/>
    </source>
</evidence>
<comment type="caution">
    <text evidence="9">The sequence shown here is derived from an EMBL/GenBank/DDBJ whole genome shotgun (WGS) entry which is preliminary data.</text>
</comment>
<evidence type="ECO:0000256" key="1">
    <source>
        <dbReference type="ARBA" id="ARBA00004473"/>
    </source>
</evidence>
<dbReference type="AlphaFoldDB" id="A0AAD8F8G1"/>
<comment type="subcellular location">
    <subcellularLocation>
        <location evidence="1">Nucleus inner membrane</location>
        <topology evidence="1">Multi-pass membrane protein</topology>
    </subcellularLocation>
</comment>
<proteinExistence type="inferred from homology"/>
<comment type="similarity">
    <text evidence="2">Belongs to the nurim family.</text>
</comment>
<keyword evidence="5 8" id="KW-0472">Membrane</keyword>
<dbReference type="EMBL" id="JASAOG010000072">
    <property type="protein sequence ID" value="KAK0055205.1"/>
    <property type="molecule type" value="Genomic_DNA"/>
</dbReference>
<reference evidence="9" key="2">
    <citation type="submission" date="2023-04" db="EMBL/GenBank/DDBJ databases">
        <authorList>
            <person name="Bu L."/>
            <person name="Lu L."/>
            <person name="Laidemitt M.R."/>
            <person name="Zhang S.M."/>
            <person name="Mutuku M."/>
            <person name="Mkoji G."/>
            <person name="Steinauer M."/>
            <person name="Loker E.S."/>
        </authorList>
    </citation>
    <scope>NUCLEOTIDE SEQUENCE</scope>
    <source>
        <strain evidence="9">KasaAsao</strain>
        <tissue evidence="9">Whole Snail</tissue>
    </source>
</reference>
<keyword evidence="3 8" id="KW-0812">Transmembrane</keyword>
<evidence type="ECO:0000256" key="5">
    <source>
        <dbReference type="ARBA" id="ARBA00023136"/>
    </source>
</evidence>
<protein>
    <recommendedName>
        <fullName evidence="7">Nuclear envelope membrane protein</fullName>
    </recommendedName>
    <alternativeName>
        <fullName evidence="6">Nuclear rim protein</fullName>
    </alternativeName>
</protein>
<feature type="transmembrane region" description="Helical" evidence="8">
    <location>
        <begin position="12"/>
        <end position="32"/>
    </location>
</feature>
<accession>A0AAD8F8G1</accession>
<name>A0AAD8F8G1_BIOPF</name>